<dbReference type="GO" id="GO:0007234">
    <property type="term" value="P:osmosensory signaling via phosphorelay pathway"/>
    <property type="evidence" value="ECO:0007669"/>
    <property type="project" value="TreeGrafter"/>
</dbReference>
<evidence type="ECO:0000256" key="4">
    <source>
        <dbReference type="ARBA" id="ARBA00022679"/>
    </source>
</evidence>
<feature type="domain" description="Histidine kinase" evidence="8">
    <location>
        <begin position="157"/>
        <end position="371"/>
    </location>
</feature>
<dbReference type="InterPro" id="IPR036097">
    <property type="entry name" value="HisK_dim/P_sf"/>
</dbReference>
<dbReference type="SUPFAM" id="SSF55874">
    <property type="entry name" value="ATPase domain of HSP90 chaperone/DNA topoisomerase II/histidine kinase"/>
    <property type="match status" value="1"/>
</dbReference>
<dbReference type="SUPFAM" id="SSF55785">
    <property type="entry name" value="PYP-like sensor domain (PAS domain)"/>
    <property type="match status" value="1"/>
</dbReference>
<evidence type="ECO:0000256" key="2">
    <source>
        <dbReference type="ARBA" id="ARBA00012438"/>
    </source>
</evidence>
<evidence type="ECO:0000256" key="6">
    <source>
        <dbReference type="ARBA" id="ARBA00023136"/>
    </source>
</evidence>
<dbReference type="InterPro" id="IPR000700">
    <property type="entry name" value="PAS-assoc_C"/>
</dbReference>
<dbReference type="GO" id="GO:0000155">
    <property type="term" value="F:phosphorelay sensor kinase activity"/>
    <property type="evidence" value="ECO:0007669"/>
    <property type="project" value="InterPro"/>
</dbReference>
<dbReference type="RefSeq" id="WP_406696318.1">
    <property type="nucleotide sequence ID" value="NZ_CP155447.1"/>
</dbReference>
<evidence type="ECO:0000313" key="10">
    <source>
        <dbReference type="EMBL" id="XBH03579.1"/>
    </source>
</evidence>
<dbReference type="InterPro" id="IPR036890">
    <property type="entry name" value="HATPase_C_sf"/>
</dbReference>
<dbReference type="PANTHER" id="PTHR42878">
    <property type="entry name" value="TWO-COMPONENT HISTIDINE KINASE"/>
    <property type="match status" value="1"/>
</dbReference>
<dbReference type="InterPro" id="IPR004358">
    <property type="entry name" value="Sig_transdc_His_kin-like_C"/>
</dbReference>
<comment type="catalytic activity">
    <reaction evidence="1">
        <text>ATP + protein L-histidine = ADP + protein N-phospho-L-histidine.</text>
        <dbReference type="EC" id="2.7.13.3"/>
    </reaction>
</comment>
<evidence type="ECO:0000259" key="8">
    <source>
        <dbReference type="PROSITE" id="PS50109"/>
    </source>
</evidence>
<dbReference type="Pfam" id="PF08448">
    <property type="entry name" value="PAS_4"/>
    <property type="match status" value="1"/>
</dbReference>
<keyword evidence="3" id="KW-0597">Phosphoprotein</keyword>
<protein>
    <recommendedName>
        <fullName evidence="2">histidine kinase</fullName>
        <ecNumber evidence="2">2.7.13.3</ecNumber>
    </recommendedName>
</protein>
<dbReference type="CDD" id="cd00130">
    <property type="entry name" value="PAS"/>
    <property type="match status" value="1"/>
</dbReference>
<dbReference type="EMBL" id="CP155447">
    <property type="protein sequence ID" value="XBH03579.1"/>
    <property type="molecule type" value="Genomic_DNA"/>
</dbReference>
<keyword evidence="4" id="KW-0808">Transferase</keyword>
<dbReference type="CDD" id="cd00082">
    <property type="entry name" value="HisKA"/>
    <property type="match status" value="1"/>
</dbReference>
<keyword evidence="10" id="KW-0547">Nucleotide-binding</keyword>
<dbReference type="SMART" id="SM00387">
    <property type="entry name" value="HATPase_c"/>
    <property type="match status" value="1"/>
</dbReference>
<dbReference type="Gene3D" id="3.30.450.20">
    <property type="entry name" value="PAS domain"/>
    <property type="match status" value="1"/>
</dbReference>
<dbReference type="Pfam" id="PF00512">
    <property type="entry name" value="HisKA"/>
    <property type="match status" value="1"/>
</dbReference>
<evidence type="ECO:0000256" key="7">
    <source>
        <dbReference type="SAM" id="Coils"/>
    </source>
</evidence>
<dbReference type="InterPro" id="IPR035965">
    <property type="entry name" value="PAS-like_dom_sf"/>
</dbReference>
<sequence length="381" mass="42796">MRPFAQSIVETVREPLLVLDAELRVWEANISFYQAFRVSPGQTEGRPIHELGAGQWDIPPLRRLLDEVNATGRAFRDFEVDHDIPGLGRRAMLLNARRIHREDDHAPMILLAIEDVTEQKQAREELRRLNAELEHRVRERTAQLEASNKELEAFCYSVSHDLQAPLRAIDGFSQELLASHAGQLDDQGRHYLERIRAGGQRMAQLIADLLQLSRLSRSEMQQQRVDLSGVAREVADDLRQREPGRDVSFVIEPGVSGFGDPRLLRLVLENLLGNAWKFTAKQPRATIAFERAETEGGRAYAVRDDGAGFDMAFAGKLFGAFQRLHSDRDFPGTGIGLAIVQRVIHRHGGRVWGEGAVERGASFSFTLPPRPSAPTSDRPEP</sequence>
<name>A0AAU7CF05_9BACT</name>
<keyword evidence="6" id="KW-0472">Membrane</keyword>
<dbReference type="PROSITE" id="PS50109">
    <property type="entry name" value="HIS_KIN"/>
    <property type="match status" value="1"/>
</dbReference>
<keyword evidence="10" id="KW-0067">ATP-binding</keyword>
<dbReference type="InterPro" id="IPR003594">
    <property type="entry name" value="HATPase_dom"/>
</dbReference>
<dbReference type="InterPro" id="IPR003661">
    <property type="entry name" value="HisK_dim/P_dom"/>
</dbReference>
<evidence type="ECO:0000256" key="5">
    <source>
        <dbReference type="ARBA" id="ARBA00022777"/>
    </source>
</evidence>
<organism evidence="10">
    <name type="scientific">Singulisphaera sp. Ch08</name>
    <dbReference type="NCBI Taxonomy" id="3120278"/>
    <lineage>
        <taxon>Bacteria</taxon>
        <taxon>Pseudomonadati</taxon>
        <taxon>Planctomycetota</taxon>
        <taxon>Planctomycetia</taxon>
        <taxon>Isosphaerales</taxon>
        <taxon>Isosphaeraceae</taxon>
        <taxon>Singulisphaera</taxon>
    </lineage>
</organism>
<reference evidence="10" key="1">
    <citation type="submission" date="2024-05" db="EMBL/GenBank/DDBJ databases">
        <title>Planctomycetes of the genus Singulisphaera possess chitinolytic capabilities.</title>
        <authorList>
            <person name="Ivanova A."/>
        </authorList>
    </citation>
    <scope>NUCLEOTIDE SEQUENCE</scope>
    <source>
        <strain evidence="10">Ch08T</strain>
    </source>
</reference>
<dbReference type="EC" id="2.7.13.3" evidence="2"/>
<dbReference type="SUPFAM" id="SSF47384">
    <property type="entry name" value="Homodimeric domain of signal transducing histidine kinase"/>
    <property type="match status" value="1"/>
</dbReference>
<evidence type="ECO:0000256" key="3">
    <source>
        <dbReference type="ARBA" id="ARBA00022553"/>
    </source>
</evidence>
<dbReference type="PRINTS" id="PR00344">
    <property type="entry name" value="BCTRLSENSOR"/>
</dbReference>
<gene>
    <name evidence="10" type="ORF">V5E97_35530</name>
</gene>
<dbReference type="InterPro" id="IPR005467">
    <property type="entry name" value="His_kinase_dom"/>
</dbReference>
<evidence type="ECO:0000259" key="9">
    <source>
        <dbReference type="PROSITE" id="PS50113"/>
    </source>
</evidence>
<dbReference type="GO" id="GO:0030295">
    <property type="term" value="F:protein kinase activator activity"/>
    <property type="evidence" value="ECO:0007669"/>
    <property type="project" value="TreeGrafter"/>
</dbReference>
<proteinExistence type="predicted"/>
<dbReference type="InterPro" id="IPR013656">
    <property type="entry name" value="PAS_4"/>
</dbReference>
<dbReference type="Gene3D" id="1.10.287.130">
    <property type="match status" value="1"/>
</dbReference>
<dbReference type="GO" id="GO:0005524">
    <property type="term" value="F:ATP binding"/>
    <property type="evidence" value="ECO:0007669"/>
    <property type="project" value="UniProtKB-KW"/>
</dbReference>
<dbReference type="PROSITE" id="PS50113">
    <property type="entry name" value="PAC"/>
    <property type="match status" value="1"/>
</dbReference>
<dbReference type="Pfam" id="PF02518">
    <property type="entry name" value="HATPase_c"/>
    <property type="match status" value="1"/>
</dbReference>
<dbReference type="PANTHER" id="PTHR42878:SF15">
    <property type="entry name" value="BACTERIOPHYTOCHROME"/>
    <property type="match status" value="1"/>
</dbReference>
<accession>A0AAU7CF05</accession>
<keyword evidence="7" id="KW-0175">Coiled coil</keyword>
<feature type="domain" description="PAC" evidence="9">
    <location>
        <begin position="76"/>
        <end position="128"/>
    </location>
</feature>
<feature type="coiled-coil region" evidence="7">
    <location>
        <begin position="116"/>
        <end position="150"/>
    </location>
</feature>
<evidence type="ECO:0000256" key="1">
    <source>
        <dbReference type="ARBA" id="ARBA00000085"/>
    </source>
</evidence>
<dbReference type="FunFam" id="3.30.565.10:FF:000006">
    <property type="entry name" value="Sensor histidine kinase WalK"/>
    <property type="match status" value="1"/>
</dbReference>
<dbReference type="Gene3D" id="3.30.565.10">
    <property type="entry name" value="Histidine kinase-like ATPase, C-terminal domain"/>
    <property type="match status" value="1"/>
</dbReference>
<dbReference type="SMART" id="SM00388">
    <property type="entry name" value="HisKA"/>
    <property type="match status" value="1"/>
</dbReference>
<dbReference type="InterPro" id="IPR050351">
    <property type="entry name" value="BphY/WalK/GraS-like"/>
</dbReference>
<dbReference type="FunFam" id="1.10.287.130:FF:000070">
    <property type="entry name" value="Histidine kinase sensor protein"/>
    <property type="match status" value="1"/>
</dbReference>
<keyword evidence="5" id="KW-0418">Kinase</keyword>
<dbReference type="GO" id="GO:0016020">
    <property type="term" value="C:membrane"/>
    <property type="evidence" value="ECO:0007669"/>
    <property type="project" value="UniProtKB-SubCell"/>
</dbReference>
<dbReference type="GO" id="GO:0000156">
    <property type="term" value="F:phosphorelay response regulator activity"/>
    <property type="evidence" value="ECO:0007669"/>
    <property type="project" value="TreeGrafter"/>
</dbReference>
<dbReference type="AlphaFoldDB" id="A0AAU7CF05"/>
<dbReference type="InterPro" id="IPR000014">
    <property type="entry name" value="PAS"/>
</dbReference>